<evidence type="ECO:0000313" key="2">
    <source>
        <dbReference type="EMBL" id="VDI11946.1"/>
    </source>
</evidence>
<evidence type="ECO:0000256" key="1">
    <source>
        <dbReference type="SAM" id="SignalP"/>
    </source>
</evidence>
<dbReference type="AlphaFoldDB" id="A0A8B6CZF7"/>
<evidence type="ECO:0000313" key="3">
    <source>
        <dbReference type="Proteomes" id="UP000596742"/>
    </source>
</evidence>
<protein>
    <submittedName>
        <fullName evidence="2">Uncharacterized protein</fullName>
    </submittedName>
</protein>
<dbReference type="OrthoDB" id="6038969at2759"/>
<organism evidence="2 3">
    <name type="scientific">Mytilus galloprovincialis</name>
    <name type="common">Mediterranean mussel</name>
    <dbReference type="NCBI Taxonomy" id="29158"/>
    <lineage>
        <taxon>Eukaryota</taxon>
        <taxon>Metazoa</taxon>
        <taxon>Spiralia</taxon>
        <taxon>Lophotrochozoa</taxon>
        <taxon>Mollusca</taxon>
        <taxon>Bivalvia</taxon>
        <taxon>Autobranchia</taxon>
        <taxon>Pteriomorphia</taxon>
        <taxon>Mytilida</taxon>
        <taxon>Mytiloidea</taxon>
        <taxon>Mytilidae</taxon>
        <taxon>Mytilinae</taxon>
        <taxon>Mytilus</taxon>
    </lineage>
</organism>
<dbReference type="EMBL" id="UYJE01002571">
    <property type="protein sequence ID" value="VDI11946.1"/>
    <property type="molecule type" value="Genomic_DNA"/>
</dbReference>
<feature type="chain" id="PRO_5032952452" evidence="1">
    <location>
        <begin position="21"/>
        <end position="170"/>
    </location>
</feature>
<feature type="signal peptide" evidence="1">
    <location>
        <begin position="1"/>
        <end position="20"/>
    </location>
</feature>
<proteinExistence type="predicted"/>
<gene>
    <name evidence="2" type="ORF">MGAL_10B010486</name>
</gene>
<accession>A0A8B6CZF7</accession>
<keyword evidence="1" id="KW-0732">Signal</keyword>
<dbReference type="Proteomes" id="UP000596742">
    <property type="component" value="Unassembled WGS sequence"/>
</dbReference>
<comment type="caution">
    <text evidence="2">The sequence shown here is derived from an EMBL/GenBank/DDBJ whole genome shotgun (WGS) entry which is preliminary data.</text>
</comment>
<keyword evidence="3" id="KW-1185">Reference proteome</keyword>
<sequence>MARGILILAVVTLFVLSVESDDLDFLEEDVCTASSFTLRPEKWPYWYVVMGSDAKGQLHGSHSSTHLGDHNKFHFERINANEPYFYITSKRWKEWYVYMTDTPEGLIQSTKTWPGMEGQWKIQKVSEEEYALFPKKWPDRHMCMKNDYIGTMYGCKDAVGPEGRFFIDKN</sequence>
<reference evidence="2" key="1">
    <citation type="submission" date="2018-11" db="EMBL/GenBank/DDBJ databases">
        <authorList>
            <person name="Alioto T."/>
            <person name="Alioto T."/>
        </authorList>
    </citation>
    <scope>NUCLEOTIDE SEQUENCE</scope>
</reference>
<name>A0A8B6CZF7_MYTGA</name>